<dbReference type="InterPro" id="IPR008988">
    <property type="entry name" value="Transcriptional_repressor_C"/>
</dbReference>
<evidence type="ECO:0000313" key="4">
    <source>
        <dbReference type="Proteomes" id="UP000075531"/>
    </source>
</evidence>
<name>A0A151AWI5_9CLOT</name>
<dbReference type="STRING" id="1121338.CLTEP_23140"/>
<dbReference type="RefSeq" id="WP_242863931.1">
    <property type="nucleotide sequence ID" value="NZ_LTBA01000042.1"/>
</dbReference>
<dbReference type="EMBL" id="LTBA01000042">
    <property type="protein sequence ID" value="KYH31910.1"/>
    <property type="molecule type" value="Genomic_DNA"/>
</dbReference>
<comment type="caution">
    <text evidence="3">The sequence shown here is derived from an EMBL/GenBank/DDBJ whole genome shotgun (WGS) entry which is preliminary data.</text>
</comment>
<evidence type="ECO:0000256" key="1">
    <source>
        <dbReference type="ARBA" id="ARBA00023004"/>
    </source>
</evidence>
<dbReference type="Gene3D" id="2.30.30.90">
    <property type="match status" value="1"/>
</dbReference>
<dbReference type="AlphaFoldDB" id="A0A151AWI5"/>
<sequence length="79" mass="8971">MKNIMKLSEVPVNYTAKIINNHLKGLPKQRLLDLGIIKGSKIYVLRKSAWGDPTAYFVKGTCIALRVEEANNIEVELWD</sequence>
<accession>A0A151AWI5</accession>
<dbReference type="PANTHER" id="PTHR42954">
    <property type="entry name" value="FE(2+) TRANSPORT PROTEIN A"/>
    <property type="match status" value="1"/>
</dbReference>
<reference evidence="3 4" key="1">
    <citation type="submission" date="2016-02" db="EMBL/GenBank/DDBJ databases">
        <title>Genome sequence of Clostridium tepidiprofundi DSM 19306.</title>
        <authorList>
            <person name="Poehlein A."/>
            <person name="Daniel R."/>
        </authorList>
    </citation>
    <scope>NUCLEOTIDE SEQUENCE [LARGE SCALE GENOMIC DNA]</scope>
    <source>
        <strain evidence="3 4">DSM 19306</strain>
    </source>
</reference>
<protein>
    <submittedName>
        <fullName evidence="3">FeoA domain protein</fullName>
    </submittedName>
</protein>
<proteinExistence type="predicted"/>
<organism evidence="3 4">
    <name type="scientific">Clostridium tepidiprofundi DSM 19306</name>
    <dbReference type="NCBI Taxonomy" id="1121338"/>
    <lineage>
        <taxon>Bacteria</taxon>
        <taxon>Bacillati</taxon>
        <taxon>Bacillota</taxon>
        <taxon>Clostridia</taxon>
        <taxon>Eubacteriales</taxon>
        <taxon>Clostridiaceae</taxon>
        <taxon>Clostridium</taxon>
    </lineage>
</organism>
<dbReference type="Pfam" id="PF04023">
    <property type="entry name" value="FeoA"/>
    <property type="match status" value="1"/>
</dbReference>
<feature type="domain" description="Ferrous iron transporter FeoA-like" evidence="2">
    <location>
        <begin position="5"/>
        <end position="77"/>
    </location>
</feature>
<dbReference type="Proteomes" id="UP000075531">
    <property type="component" value="Unassembled WGS sequence"/>
</dbReference>
<dbReference type="InterPro" id="IPR007167">
    <property type="entry name" value="Fe-transptr_FeoA-like"/>
</dbReference>
<dbReference type="PANTHER" id="PTHR42954:SF2">
    <property type="entry name" value="FE(2+) TRANSPORT PROTEIN A"/>
    <property type="match status" value="1"/>
</dbReference>
<dbReference type="InterPro" id="IPR038157">
    <property type="entry name" value="FeoA_core_dom"/>
</dbReference>
<dbReference type="GO" id="GO:0046914">
    <property type="term" value="F:transition metal ion binding"/>
    <property type="evidence" value="ECO:0007669"/>
    <property type="project" value="InterPro"/>
</dbReference>
<dbReference type="InterPro" id="IPR052713">
    <property type="entry name" value="FeoA"/>
</dbReference>
<dbReference type="PATRIC" id="fig|1121338.3.peg.2390"/>
<dbReference type="SUPFAM" id="SSF50037">
    <property type="entry name" value="C-terminal domain of transcriptional repressors"/>
    <property type="match status" value="1"/>
</dbReference>
<gene>
    <name evidence="3" type="ORF">CLTEP_23140</name>
</gene>
<dbReference type="SMART" id="SM00899">
    <property type="entry name" value="FeoA"/>
    <property type="match status" value="1"/>
</dbReference>
<evidence type="ECO:0000313" key="3">
    <source>
        <dbReference type="EMBL" id="KYH31910.1"/>
    </source>
</evidence>
<keyword evidence="1" id="KW-0408">Iron</keyword>
<keyword evidence="4" id="KW-1185">Reference proteome</keyword>
<evidence type="ECO:0000259" key="2">
    <source>
        <dbReference type="SMART" id="SM00899"/>
    </source>
</evidence>